<evidence type="ECO:0000259" key="25">
    <source>
        <dbReference type="PROSITE" id="PS50113"/>
    </source>
</evidence>
<dbReference type="Gene3D" id="3.30.565.10">
    <property type="entry name" value="Histidine kinase-like ATPase, C-terminal domain"/>
    <property type="match status" value="1"/>
</dbReference>
<accession>A0A081C9Y7</accession>
<dbReference type="PROSITE" id="PS50112">
    <property type="entry name" value="PAS"/>
    <property type="match status" value="2"/>
</dbReference>
<dbReference type="Gene3D" id="1.20.120.160">
    <property type="entry name" value="HPT domain"/>
    <property type="match status" value="1"/>
</dbReference>
<dbReference type="HOGENOM" id="CLU_272819_0_0_0"/>
<dbReference type="Gene3D" id="3.30.450.20">
    <property type="entry name" value="PAS domain"/>
    <property type="match status" value="3"/>
</dbReference>
<feature type="coiled-coil region" evidence="20">
    <location>
        <begin position="539"/>
        <end position="576"/>
    </location>
</feature>
<dbReference type="Pfam" id="PF00072">
    <property type="entry name" value="Response_reg"/>
    <property type="match status" value="1"/>
</dbReference>
<keyword evidence="5 19" id="KW-0597">Phosphoprotein</keyword>
<evidence type="ECO:0000256" key="1">
    <source>
        <dbReference type="ARBA" id="ARBA00000085"/>
    </source>
</evidence>
<feature type="domain" description="PAS" evidence="24">
    <location>
        <begin position="304"/>
        <end position="360"/>
    </location>
</feature>
<reference evidence="27" key="1">
    <citation type="journal article" date="2015" name="PeerJ">
        <title>First genomic representation of candidate bacterial phylum KSB3 points to enhanced environmental sensing as a trigger of wastewater bulking.</title>
        <authorList>
            <person name="Sekiguchi Y."/>
            <person name="Ohashi A."/>
            <person name="Parks D.H."/>
            <person name="Yamauchi T."/>
            <person name="Tyson G.W."/>
            <person name="Hugenholtz P."/>
        </authorList>
    </citation>
    <scope>NUCLEOTIDE SEQUENCE [LARGE SCALE GENOMIC DNA]</scope>
</reference>
<keyword evidence="28" id="KW-1185">Reference proteome</keyword>
<dbReference type="SMART" id="SM00086">
    <property type="entry name" value="PAC"/>
    <property type="match status" value="3"/>
</dbReference>
<evidence type="ECO:0000256" key="10">
    <source>
        <dbReference type="ARBA" id="ARBA00022840"/>
    </source>
</evidence>
<evidence type="ECO:0000256" key="18">
    <source>
        <dbReference type="PROSITE-ProRule" id="PRU00110"/>
    </source>
</evidence>
<name>A0A081C9Y7_VECG1</name>
<dbReference type="InterPro" id="IPR000700">
    <property type="entry name" value="PAS-assoc_C"/>
</dbReference>
<dbReference type="FunFam" id="1.10.287.130:FF:000002">
    <property type="entry name" value="Two-component osmosensing histidine kinase"/>
    <property type="match status" value="1"/>
</dbReference>
<dbReference type="NCBIfam" id="TIGR00229">
    <property type="entry name" value="sensory_box"/>
    <property type="match status" value="3"/>
</dbReference>
<dbReference type="Pfam" id="PF02518">
    <property type="entry name" value="HATPase_c"/>
    <property type="match status" value="1"/>
</dbReference>
<keyword evidence="11 21" id="KW-1133">Transmembrane helix</keyword>
<dbReference type="CDD" id="cd00130">
    <property type="entry name" value="PAS"/>
    <property type="match status" value="3"/>
</dbReference>
<evidence type="ECO:0000313" key="27">
    <source>
        <dbReference type="EMBL" id="GAK61392.1"/>
    </source>
</evidence>
<dbReference type="InterPro" id="IPR035965">
    <property type="entry name" value="PAS-like_dom_sf"/>
</dbReference>
<dbReference type="InterPro" id="IPR000014">
    <property type="entry name" value="PAS"/>
</dbReference>
<dbReference type="InterPro" id="IPR008207">
    <property type="entry name" value="Sig_transdc_His_kin_Hpt_dom"/>
</dbReference>
<evidence type="ECO:0000259" key="24">
    <source>
        <dbReference type="PROSITE" id="PS50112"/>
    </source>
</evidence>
<dbReference type="InterPro" id="IPR001789">
    <property type="entry name" value="Sig_transdc_resp-reg_receiver"/>
</dbReference>
<dbReference type="SMART" id="SM00388">
    <property type="entry name" value="HisKA"/>
    <property type="match status" value="1"/>
</dbReference>
<evidence type="ECO:0000256" key="21">
    <source>
        <dbReference type="SAM" id="Phobius"/>
    </source>
</evidence>
<evidence type="ECO:0000259" key="23">
    <source>
        <dbReference type="PROSITE" id="PS50110"/>
    </source>
</evidence>
<evidence type="ECO:0000259" key="22">
    <source>
        <dbReference type="PROSITE" id="PS50109"/>
    </source>
</evidence>
<evidence type="ECO:0000256" key="4">
    <source>
        <dbReference type="ARBA" id="ARBA00022475"/>
    </source>
</evidence>
<feature type="transmembrane region" description="Helical" evidence="21">
    <location>
        <begin position="132"/>
        <end position="150"/>
    </location>
</feature>
<keyword evidence="9 27" id="KW-0418">Kinase</keyword>
<dbReference type="SUPFAM" id="SSF47226">
    <property type="entry name" value="Histidine-containing phosphotransfer domain, HPT domain"/>
    <property type="match status" value="1"/>
</dbReference>
<keyword evidence="7 21" id="KW-0812">Transmembrane</keyword>
<dbReference type="SMART" id="SM00448">
    <property type="entry name" value="REC"/>
    <property type="match status" value="1"/>
</dbReference>
<feature type="domain" description="HPt" evidence="26">
    <location>
        <begin position="990"/>
        <end position="1090"/>
    </location>
</feature>
<dbReference type="CDD" id="cd16922">
    <property type="entry name" value="HATPase_EvgS-ArcB-TorS-like"/>
    <property type="match status" value="1"/>
</dbReference>
<dbReference type="InterPro" id="IPR003594">
    <property type="entry name" value="HATPase_dom"/>
</dbReference>
<dbReference type="InterPro" id="IPR013767">
    <property type="entry name" value="PAS_fold"/>
</dbReference>
<feature type="domain" description="Histidine kinase" evidence="22">
    <location>
        <begin position="576"/>
        <end position="797"/>
    </location>
</feature>
<dbReference type="InterPro" id="IPR011006">
    <property type="entry name" value="CheY-like_superfamily"/>
</dbReference>
<keyword evidence="12" id="KW-0902">Two-component regulatory system</keyword>
<dbReference type="SUPFAM" id="SSF47384">
    <property type="entry name" value="Homodimeric domain of signal transducing histidine kinase"/>
    <property type="match status" value="1"/>
</dbReference>
<evidence type="ECO:0000256" key="20">
    <source>
        <dbReference type="SAM" id="Coils"/>
    </source>
</evidence>
<dbReference type="FunFam" id="3.30.565.10:FF:000010">
    <property type="entry name" value="Sensor histidine kinase RcsC"/>
    <property type="match status" value="1"/>
</dbReference>
<feature type="domain" description="Response regulatory" evidence="23">
    <location>
        <begin position="824"/>
        <end position="946"/>
    </location>
</feature>
<dbReference type="PROSITE" id="PS50110">
    <property type="entry name" value="RESPONSE_REGULATORY"/>
    <property type="match status" value="1"/>
</dbReference>
<evidence type="ECO:0000256" key="9">
    <source>
        <dbReference type="ARBA" id="ARBA00022777"/>
    </source>
</evidence>
<feature type="domain" description="PAC" evidence="25">
    <location>
        <begin position="505"/>
        <end position="558"/>
    </location>
</feature>
<comment type="subcellular location">
    <subcellularLocation>
        <location evidence="2">Cell membrane</location>
        <topology evidence="2">Multi-pass membrane protein</topology>
    </subcellularLocation>
</comment>
<feature type="domain" description="PAC" evidence="25">
    <location>
        <begin position="257"/>
        <end position="307"/>
    </location>
</feature>
<dbReference type="InterPro" id="IPR036890">
    <property type="entry name" value="HATPase_C_sf"/>
</dbReference>
<feature type="modified residue" description="4-aspartylphosphate" evidence="19">
    <location>
        <position position="873"/>
    </location>
</feature>
<evidence type="ECO:0000256" key="13">
    <source>
        <dbReference type="ARBA" id="ARBA00023136"/>
    </source>
</evidence>
<dbReference type="SUPFAM" id="SSF55785">
    <property type="entry name" value="PYP-like sensor domain (PAS domain)"/>
    <property type="match status" value="3"/>
</dbReference>
<dbReference type="GO" id="GO:0006355">
    <property type="term" value="P:regulation of DNA-templated transcription"/>
    <property type="evidence" value="ECO:0007669"/>
    <property type="project" value="InterPro"/>
</dbReference>
<dbReference type="Pfam" id="PF13426">
    <property type="entry name" value="PAS_9"/>
    <property type="match status" value="1"/>
</dbReference>
<dbReference type="InterPro" id="IPR036097">
    <property type="entry name" value="HisK_dim/P_sf"/>
</dbReference>
<dbReference type="InterPro" id="IPR003661">
    <property type="entry name" value="HisK_dim/P_dom"/>
</dbReference>
<dbReference type="AlphaFoldDB" id="A0A081C9Y7"/>
<dbReference type="SUPFAM" id="SSF52172">
    <property type="entry name" value="CheY-like"/>
    <property type="match status" value="1"/>
</dbReference>
<dbReference type="InterPro" id="IPR013656">
    <property type="entry name" value="PAS_4"/>
</dbReference>
<dbReference type="SUPFAM" id="SSF55874">
    <property type="entry name" value="ATPase domain of HSP90 chaperone/DNA topoisomerase II/histidine kinase"/>
    <property type="match status" value="1"/>
</dbReference>
<protein>
    <recommendedName>
        <fullName evidence="17">Sensor protein FixL</fullName>
        <ecNumber evidence="3">2.7.13.3</ecNumber>
    </recommendedName>
    <alternativeName>
        <fullName evidence="16">Sensory/regulatory protein RpfC</fullName>
    </alternativeName>
</protein>
<sequence>MEKDLRNMCIFGLAAASMALLQYSVSGNARMNIPREVFALLGILWVSRGRYAVGIAALASLGGPYGDQGRVFLLNLGVHGILLPMAWAGYHFALKKVVQQWKFASLWLLMILGYYAVGCTVLGDVSHNFTHYLEQFFSLSLMTLFGTFYFRIAQSTIGKQAQEKQQLMEPYCSEAQLKGKDARLHAIVEAAADAIITIDEQGRIETFNPAAERMFGYERAEAIGRLINLLMPEPHRSRHQSYIERYLHMGESHVFNQEREAIAQRKNGSIFPIALMISEFWIGPTRMFTGIIRDISERKQAEEQLQKLSRAVEQSESTIVITDLAGNIEFVNPAFSKKTGYSQEEAIGANPRILKSGVHPPEFYQNLWETISHGEVWQGEFINRKKNGDLYWESAIISPVKDRHNKITHYLAIKDDVTQHKLAEETLAKERNLLRTLINHLPDYIYIKDTQSRFILANEASIRSLNFTCLEELIGKTDFDLFPQTLAERFYADEQAVLQSGTPLINQEEQTIKLSTGEPLWFLTTKVAFRDSRGEIAGIVGLSRDITRQKQQEEELKQAKDQADAANRAKSEFLARMSHEIRTPMNAIIGLTHLALQTELSPKQQDYLTKIHISSHSLLGIIDDILDFSKIEAGKLSLEAVNFDLEEVLHDVADVLGIKAEEKGLDLRFSIADDVPPVLVGDPLRLKQILMNLTSNALKFTEHGSITIHVELVSKRAAKVVLRFVVRDTGIGISPQQRQELFQPFTQADGSITRRYGGTGLGLSISKGLVEMMEGTIKVESQPGQGSLFSFTATFSHYPEQQTLFRLTPEHDEPERLNMLSGLRVLVVEDNEINQQVAKELLETRGMIVTIANTGQEAVQWVRDAEFDFILMDIEMPDMDGYEATQRIRELAASLPAKTLQQIPIIAMTAHALTGDRKKSLEAGMNDHLIKPMDPEQLYAMLFKWIEPAQRARSELTSVQPRTISVQNSEKFPRLPGLDPASGLARVGQNQNLYCDLLDKFQTTYTHKSKEIQALLEQGDLEKAAQMIHGLKGVAGNLGAHDVFRIAQQLETSIKQGGREQYIRLAENLTQAIAILLSSIVRLKQENPPAAKTESRSDRSFDLTERAQLSQCLNELAHFLQEDDTQAIRYFASFRKQCHLPNARKDLRQLETAIGRYDFEHALEVLQHLAQTLDIVLERRCS</sequence>
<gene>
    <name evidence="27" type="ORF">U27_01292</name>
</gene>
<dbReference type="PANTHER" id="PTHR45339">
    <property type="entry name" value="HYBRID SIGNAL TRANSDUCTION HISTIDINE KINASE J"/>
    <property type="match status" value="1"/>
</dbReference>
<evidence type="ECO:0000256" key="12">
    <source>
        <dbReference type="ARBA" id="ARBA00023012"/>
    </source>
</evidence>
<dbReference type="CDD" id="cd00082">
    <property type="entry name" value="HisKA"/>
    <property type="match status" value="1"/>
</dbReference>
<dbReference type="PRINTS" id="PR00344">
    <property type="entry name" value="BCTRLSENSOR"/>
</dbReference>
<dbReference type="PROSITE" id="PS50109">
    <property type="entry name" value="HIS_KIN"/>
    <property type="match status" value="1"/>
</dbReference>
<evidence type="ECO:0000256" key="16">
    <source>
        <dbReference type="ARBA" id="ARBA00068150"/>
    </source>
</evidence>
<dbReference type="GO" id="GO:0000155">
    <property type="term" value="F:phosphorelay sensor kinase activity"/>
    <property type="evidence" value="ECO:0007669"/>
    <property type="project" value="InterPro"/>
</dbReference>
<evidence type="ECO:0000256" key="6">
    <source>
        <dbReference type="ARBA" id="ARBA00022679"/>
    </source>
</evidence>
<keyword evidence="8" id="KW-0547">Nucleotide-binding</keyword>
<dbReference type="Pfam" id="PF00512">
    <property type="entry name" value="HisKA"/>
    <property type="match status" value="1"/>
</dbReference>
<dbReference type="GO" id="GO:0005524">
    <property type="term" value="F:ATP binding"/>
    <property type="evidence" value="ECO:0007669"/>
    <property type="project" value="UniProtKB-KW"/>
</dbReference>
<dbReference type="Proteomes" id="UP000030661">
    <property type="component" value="Unassembled WGS sequence"/>
</dbReference>
<dbReference type="PROSITE" id="PS50113">
    <property type="entry name" value="PAC"/>
    <property type="match status" value="3"/>
</dbReference>
<evidence type="ECO:0000259" key="26">
    <source>
        <dbReference type="PROSITE" id="PS50894"/>
    </source>
</evidence>
<feature type="transmembrane region" description="Helical" evidence="21">
    <location>
        <begin position="71"/>
        <end position="92"/>
    </location>
</feature>
<evidence type="ECO:0000256" key="11">
    <source>
        <dbReference type="ARBA" id="ARBA00022989"/>
    </source>
</evidence>
<comment type="subunit">
    <text evidence="15">At low DSF concentrations, interacts with RpfF.</text>
</comment>
<dbReference type="InterPro" id="IPR004358">
    <property type="entry name" value="Sig_transdc_His_kin-like_C"/>
</dbReference>
<dbReference type="GO" id="GO:0005886">
    <property type="term" value="C:plasma membrane"/>
    <property type="evidence" value="ECO:0007669"/>
    <property type="project" value="UniProtKB-SubCell"/>
</dbReference>
<feature type="domain" description="PAC" evidence="25">
    <location>
        <begin position="375"/>
        <end position="429"/>
    </location>
</feature>
<keyword evidence="10" id="KW-0067">ATP-binding</keyword>
<keyword evidence="20" id="KW-0175">Coiled coil</keyword>
<dbReference type="Pfam" id="PF08448">
    <property type="entry name" value="PAS_4"/>
    <property type="match status" value="1"/>
</dbReference>
<feature type="domain" description="PAS" evidence="24">
    <location>
        <begin position="180"/>
        <end position="250"/>
    </location>
</feature>
<dbReference type="STRING" id="1499967.U27_01292"/>
<comment type="catalytic activity">
    <reaction evidence="1">
        <text>ATP + protein L-histidine = ADP + protein N-phospho-L-histidine.</text>
        <dbReference type="EC" id="2.7.13.3"/>
    </reaction>
</comment>
<dbReference type="Pfam" id="PF01627">
    <property type="entry name" value="Hpt"/>
    <property type="match status" value="1"/>
</dbReference>
<evidence type="ECO:0000313" key="28">
    <source>
        <dbReference type="Proteomes" id="UP000030661"/>
    </source>
</evidence>
<evidence type="ECO:0000256" key="2">
    <source>
        <dbReference type="ARBA" id="ARBA00004651"/>
    </source>
</evidence>
<feature type="transmembrane region" description="Helical" evidence="21">
    <location>
        <begin position="104"/>
        <end position="125"/>
    </location>
</feature>
<evidence type="ECO:0000256" key="19">
    <source>
        <dbReference type="PROSITE-ProRule" id="PRU00169"/>
    </source>
</evidence>
<evidence type="ECO:0000256" key="15">
    <source>
        <dbReference type="ARBA" id="ARBA00064003"/>
    </source>
</evidence>
<evidence type="ECO:0000256" key="8">
    <source>
        <dbReference type="ARBA" id="ARBA00022741"/>
    </source>
</evidence>
<proteinExistence type="predicted"/>
<feature type="coiled-coil region" evidence="20">
    <location>
        <begin position="291"/>
        <end position="318"/>
    </location>
</feature>
<dbReference type="SMART" id="SM00387">
    <property type="entry name" value="HATPase_c"/>
    <property type="match status" value="1"/>
</dbReference>
<dbReference type="CDD" id="cd17546">
    <property type="entry name" value="REC_hyHK_CKI1_RcsC-like"/>
    <property type="match status" value="1"/>
</dbReference>
<feature type="modified residue" description="Phosphohistidine" evidence="18">
    <location>
        <position position="1029"/>
    </location>
</feature>
<keyword evidence="13 21" id="KW-0472">Membrane</keyword>
<dbReference type="EMBL" id="DF820479">
    <property type="protein sequence ID" value="GAK61392.1"/>
    <property type="molecule type" value="Genomic_DNA"/>
</dbReference>
<evidence type="ECO:0000256" key="17">
    <source>
        <dbReference type="ARBA" id="ARBA00070616"/>
    </source>
</evidence>
<keyword evidence="6" id="KW-0808">Transferase</keyword>
<dbReference type="FunFam" id="3.30.450.20:FF:000060">
    <property type="entry name" value="Sensor protein FixL"/>
    <property type="match status" value="1"/>
</dbReference>
<dbReference type="Gene3D" id="1.10.287.130">
    <property type="match status" value="1"/>
</dbReference>
<feature type="transmembrane region" description="Helical" evidence="21">
    <location>
        <begin position="37"/>
        <end position="59"/>
    </location>
</feature>
<evidence type="ECO:0000256" key="14">
    <source>
        <dbReference type="ARBA" id="ARBA00059827"/>
    </source>
</evidence>
<dbReference type="InterPro" id="IPR036641">
    <property type="entry name" value="HPT_dom_sf"/>
</dbReference>
<dbReference type="Gene3D" id="3.40.50.2300">
    <property type="match status" value="1"/>
</dbReference>
<dbReference type="Pfam" id="PF00989">
    <property type="entry name" value="PAS"/>
    <property type="match status" value="1"/>
</dbReference>
<evidence type="ECO:0000256" key="5">
    <source>
        <dbReference type="ARBA" id="ARBA00022553"/>
    </source>
</evidence>
<dbReference type="eggNOG" id="COG5002">
    <property type="taxonomic scope" value="Bacteria"/>
</dbReference>
<dbReference type="InterPro" id="IPR005467">
    <property type="entry name" value="His_kinase_dom"/>
</dbReference>
<evidence type="ECO:0000256" key="3">
    <source>
        <dbReference type="ARBA" id="ARBA00012438"/>
    </source>
</evidence>
<evidence type="ECO:0000256" key="7">
    <source>
        <dbReference type="ARBA" id="ARBA00022692"/>
    </source>
</evidence>
<dbReference type="InterPro" id="IPR001610">
    <property type="entry name" value="PAC"/>
</dbReference>
<dbReference type="SMART" id="SM00091">
    <property type="entry name" value="PAS"/>
    <property type="match status" value="3"/>
</dbReference>
<organism evidence="27">
    <name type="scientific">Vecturithrix granuli</name>
    <dbReference type="NCBI Taxonomy" id="1499967"/>
    <lineage>
        <taxon>Bacteria</taxon>
        <taxon>Candidatus Moduliflexota</taxon>
        <taxon>Candidatus Vecturitrichia</taxon>
        <taxon>Candidatus Vecturitrichales</taxon>
        <taxon>Candidatus Vecturitrichaceae</taxon>
        <taxon>Candidatus Vecturithrix</taxon>
    </lineage>
</organism>
<dbReference type="PANTHER" id="PTHR45339:SF1">
    <property type="entry name" value="HYBRID SIGNAL TRANSDUCTION HISTIDINE KINASE J"/>
    <property type="match status" value="1"/>
</dbReference>
<keyword evidence="4" id="KW-1003">Cell membrane</keyword>
<dbReference type="PROSITE" id="PS50894">
    <property type="entry name" value="HPT"/>
    <property type="match status" value="1"/>
</dbReference>
<comment type="function">
    <text evidence="14">Putative oxygen sensor; modulates the activity of FixJ, a transcriptional activator of nitrogen fixation fixK gene. FixL probably acts as a kinase that phosphorylates FixJ.</text>
</comment>
<dbReference type="EC" id="2.7.13.3" evidence="3"/>